<dbReference type="AlphaFoldDB" id="A0A3G9G4J9"/>
<organism evidence="4 5">
    <name type="scientific">Asticcacaulis excentricus</name>
    <dbReference type="NCBI Taxonomy" id="78587"/>
    <lineage>
        <taxon>Bacteria</taxon>
        <taxon>Pseudomonadati</taxon>
        <taxon>Pseudomonadota</taxon>
        <taxon>Alphaproteobacteria</taxon>
        <taxon>Caulobacterales</taxon>
        <taxon>Caulobacteraceae</taxon>
        <taxon>Asticcacaulis</taxon>
    </lineage>
</organism>
<proteinExistence type="inferred from homology"/>
<evidence type="ECO:0000256" key="3">
    <source>
        <dbReference type="RuleBase" id="RU363015"/>
    </source>
</evidence>
<evidence type="ECO:0000313" key="5">
    <source>
        <dbReference type="Proteomes" id="UP000278756"/>
    </source>
</evidence>
<dbReference type="NCBIfam" id="TIGR00730">
    <property type="entry name" value="Rossman fold protein, TIGR00730 family"/>
    <property type="match status" value="1"/>
</dbReference>
<dbReference type="GO" id="GO:0008714">
    <property type="term" value="F:AMP nucleosidase activity"/>
    <property type="evidence" value="ECO:0007669"/>
    <property type="project" value="UniProtKB-EC"/>
</dbReference>
<dbReference type="OrthoDB" id="9801098at2"/>
<dbReference type="Proteomes" id="UP000278756">
    <property type="component" value="Chromosome 1"/>
</dbReference>
<name>A0A3G9G4J9_9CAUL</name>
<keyword evidence="3" id="KW-0203">Cytokinin biosynthesis</keyword>
<reference evidence="5" key="1">
    <citation type="journal article" date="2017" name="Biotechnol. Biofuels">
        <title>Evaluation of environmental bacterial communities as a factor affecting the growth of duckweed Lemna minor.</title>
        <authorList>
            <person name="Ishizawa H."/>
            <person name="Kuroda M."/>
            <person name="Morikawa M."/>
            <person name="Ike M."/>
        </authorList>
    </citation>
    <scope>NUCLEOTIDE SEQUENCE [LARGE SCALE GENOMIC DNA]</scope>
    <source>
        <strain evidence="5">M6</strain>
    </source>
</reference>
<dbReference type="InterPro" id="IPR005269">
    <property type="entry name" value="LOG"/>
</dbReference>
<protein>
    <recommendedName>
        <fullName evidence="3">Cytokinin riboside 5'-monophosphate phosphoribohydrolase</fullName>
        <ecNumber evidence="3">3.2.2.n1</ecNumber>
    </recommendedName>
</protein>
<dbReference type="PANTHER" id="PTHR31223:SF70">
    <property type="entry name" value="LOG FAMILY PROTEIN YJL055W"/>
    <property type="match status" value="1"/>
</dbReference>
<dbReference type="SUPFAM" id="SSF102405">
    <property type="entry name" value="MCP/YpsA-like"/>
    <property type="match status" value="1"/>
</dbReference>
<evidence type="ECO:0000313" key="4">
    <source>
        <dbReference type="EMBL" id="BBF79983.1"/>
    </source>
</evidence>
<comment type="catalytic activity">
    <reaction evidence="1">
        <text>AMP + H2O = D-ribose 5-phosphate + adenine</text>
        <dbReference type="Rhea" id="RHEA:20129"/>
        <dbReference type="ChEBI" id="CHEBI:15377"/>
        <dbReference type="ChEBI" id="CHEBI:16708"/>
        <dbReference type="ChEBI" id="CHEBI:78346"/>
        <dbReference type="ChEBI" id="CHEBI:456215"/>
        <dbReference type="EC" id="3.2.2.4"/>
    </reaction>
</comment>
<evidence type="ECO:0000256" key="2">
    <source>
        <dbReference type="ARBA" id="ARBA00006763"/>
    </source>
</evidence>
<dbReference type="Pfam" id="PF03641">
    <property type="entry name" value="Lysine_decarbox"/>
    <property type="match status" value="1"/>
</dbReference>
<dbReference type="Gene3D" id="3.40.50.450">
    <property type="match status" value="1"/>
</dbReference>
<dbReference type="PANTHER" id="PTHR31223">
    <property type="entry name" value="LOG FAMILY PROTEIN YJL055W"/>
    <property type="match status" value="1"/>
</dbReference>
<comment type="similarity">
    <text evidence="2 3">Belongs to the LOG family.</text>
</comment>
<keyword evidence="3" id="KW-0378">Hydrolase</keyword>
<evidence type="ECO:0000256" key="1">
    <source>
        <dbReference type="ARBA" id="ARBA00000274"/>
    </source>
</evidence>
<dbReference type="GO" id="GO:0005829">
    <property type="term" value="C:cytosol"/>
    <property type="evidence" value="ECO:0007669"/>
    <property type="project" value="TreeGrafter"/>
</dbReference>
<dbReference type="EC" id="3.2.2.n1" evidence="3"/>
<dbReference type="GO" id="GO:0009691">
    <property type="term" value="P:cytokinin biosynthetic process"/>
    <property type="evidence" value="ECO:0007669"/>
    <property type="project" value="UniProtKB-UniRule"/>
</dbReference>
<gene>
    <name evidence="4" type="ORF">EM6_0560</name>
</gene>
<dbReference type="RefSeq" id="WP_126420185.1">
    <property type="nucleotide sequence ID" value="NZ_AP018827.1"/>
</dbReference>
<reference evidence="5" key="2">
    <citation type="journal article" date="2017" name="Plant Physiol. Biochem.">
        <title>Differential oxidative and antioxidative response of duckweed Lemna minor toward plant growth promoting/inhibiting bacteria.</title>
        <authorList>
            <person name="Ishizawa H."/>
            <person name="Kuroda M."/>
            <person name="Morikawa M."/>
            <person name="Ike M."/>
        </authorList>
    </citation>
    <scope>NUCLEOTIDE SEQUENCE [LARGE SCALE GENOMIC DNA]</scope>
    <source>
        <strain evidence="5">M6</strain>
    </source>
</reference>
<dbReference type="EMBL" id="AP018827">
    <property type="protein sequence ID" value="BBF79983.1"/>
    <property type="molecule type" value="Genomic_DNA"/>
</dbReference>
<sequence>MPDSVSPASPRPILSVCIYCGSSDAVDQRYKDEARALGQILARSQLRLVYGGGGVGLMGEAARGASAAGGKVLGIMPQFLRTKERLLDEVETIVVQSMHERKMMMFEEADAFVVLPGGVGTLEEVIELLSWRRLDLHKKPIIFLNSGGFWQPFFDLVDFTVGKGFTPDAFRGTYKSVDTVEEVLGAIAELASHDEEIDTRRVL</sequence>
<dbReference type="InterPro" id="IPR031100">
    <property type="entry name" value="LOG_fam"/>
</dbReference>
<accession>A0A3G9G4J9</accession>